<evidence type="ECO:0000256" key="1">
    <source>
        <dbReference type="ARBA" id="ARBA00012528"/>
    </source>
</evidence>
<dbReference type="eggNOG" id="COG3706">
    <property type="taxonomic scope" value="Bacteria"/>
</dbReference>
<dbReference type="InterPro" id="IPR029787">
    <property type="entry name" value="Nucleotide_cyclase"/>
</dbReference>
<dbReference type="NCBIfam" id="TIGR00254">
    <property type="entry name" value="GGDEF"/>
    <property type="match status" value="1"/>
</dbReference>
<keyword evidence="3" id="KW-0175">Coiled coil</keyword>
<dbReference type="CDD" id="cd01949">
    <property type="entry name" value="GGDEF"/>
    <property type="match status" value="1"/>
</dbReference>
<dbReference type="Pfam" id="PF00990">
    <property type="entry name" value="GGDEF"/>
    <property type="match status" value="1"/>
</dbReference>
<dbReference type="eggNOG" id="COG3292">
    <property type="taxonomic scope" value="Bacteria"/>
</dbReference>
<dbReference type="EC" id="2.7.7.65" evidence="1"/>
<evidence type="ECO:0000256" key="2">
    <source>
        <dbReference type="ARBA" id="ARBA00034247"/>
    </source>
</evidence>
<feature type="domain" description="GGDEF" evidence="4">
    <location>
        <begin position="846"/>
        <end position="985"/>
    </location>
</feature>
<dbReference type="SUPFAM" id="SSF55073">
    <property type="entry name" value="Nucleotide cyclase"/>
    <property type="match status" value="1"/>
</dbReference>
<dbReference type="PATRIC" id="fig|1384056.3.peg.1050"/>
<feature type="coiled-coil region" evidence="3">
    <location>
        <begin position="778"/>
        <end position="812"/>
    </location>
</feature>
<organism evidence="5 6">
    <name type="scientific">Arenimonas metalli CF5-1</name>
    <dbReference type="NCBI Taxonomy" id="1384056"/>
    <lineage>
        <taxon>Bacteria</taxon>
        <taxon>Pseudomonadati</taxon>
        <taxon>Pseudomonadota</taxon>
        <taxon>Gammaproteobacteria</taxon>
        <taxon>Lysobacterales</taxon>
        <taxon>Lysobacteraceae</taxon>
        <taxon>Arenimonas</taxon>
    </lineage>
</organism>
<comment type="caution">
    <text evidence="5">The sequence shown here is derived from an EMBL/GenBank/DDBJ whole genome shotgun (WGS) entry which is preliminary data.</text>
</comment>
<dbReference type="Proteomes" id="UP000029393">
    <property type="component" value="Unassembled WGS sequence"/>
</dbReference>
<comment type="catalytic activity">
    <reaction evidence="2">
        <text>2 GTP = 3',3'-c-di-GMP + 2 diphosphate</text>
        <dbReference type="Rhea" id="RHEA:24898"/>
        <dbReference type="ChEBI" id="CHEBI:33019"/>
        <dbReference type="ChEBI" id="CHEBI:37565"/>
        <dbReference type="ChEBI" id="CHEBI:58805"/>
        <dbReference type="EC" id="2.7.7.65"/>
    </reaction>
</comment>
<evidence type="ECO:0000256" key="3">
    <source>
        <dbReference type="SAM" id="Coils"/>
    </source>
</evidence>
<dbReference type="SMART" id="SM00267">
    <property type="entry name" value="GGDEF"/>
    <property type="match status" value="1"/>
</dbReference>
<evidence type="ECO:0000259" key="4">
    <source>
        <dbReference type="PROSITE" id="PS50887"/>
    </source>
</evidence>
<evidence type="ECO:0000313" key="5">
    <source>
        <dbReference type="EMBL" id="KFN47130.1"/>
    </source>
</evidence>
<protein>
    <recommendedName>
        <fullName evidence="1">diguanylate cyclase</fullName>
        <ecNumber evidence="1">2.7.7.65</ecNumber>
    </recommendedName>
</protein>
<gene>
    <name evidence="5" type="ORF">N787_02165</name>
</gene>
<dbReference type="Pfam" id="PF07494">
    <property type="entry name" value="Reg_prop"/>
    <property type="match status" value="3"/>
</dbReference>
<dbReference type="InterPro" id="IPR011110">
    <property type="entry name" value="Reg_prop"/>
</dbReference>
<dbReference type="SUPFAM" id="SSF63829">
    <property type="entry name" value="Calcium-dependent phosphotriesterase"/>
    <property type="match status" value="3"/>
</dbReference>
<dbReference type="PANTHER" id="PTHR45138">
    <property type="entry name" value="REGULATORY COMPONENTS OF SENSORY TRANSDUCTION SYSTEM"/>
    <property type="match status" value="1"/>
</dbReference>
<dbReference type="Gene3D" id="2.130.10.10">
    <property type="entry name" value="YVTN repeat-like/Quinoprotein amine dehydrogenase"/>
    <property type="match status" value="3"/>
</dbReference>
<dbReference type="InterPro" id="IPR043128">
    <property type="entry name" value="Rev_trsase/Diguanyl_cyclase"/>
</dbReference>
<keyword evidence="6" id="KW-1185">Reference proteome</keyword>
<dbReference type="Gene3D" id="2.60.40.10">
    <property type="entry name" value="Immunoglobulins"/>
    <property type="match status" value="1"/>
</dbReference>
<dbReference type="PANTHER" id="PTHR45138:SF9">
    <property type="entry name" value="DIGUANYLATE CYCLASE DGCM-RELATED"/>
    <property type="match status" value="1"/>
</dbReference>
<reference evidence="5 6" key="1">
    <citation type="submission" date="2013-09" db="EMBL/GenBank/DDBJ databases">
        <title>Genome sequencing of Arenimonas metalli.</title>
        <authorList>
            <person name="Chen F."/>
            <person name="Wang G."/>
        </authorList>
    </citation>
    <scope>NUCLEOTIDE SEQUENCE [LARGE SCALE GENOMIC DNA]</scope>
    <source>
        <strain evidence="5 6">CF5-1</strain>
    </source>
</reference>
<dbReference type="InterPro" id="IPR000160">
    <property type="entry name" value="GGDEF_dom"/>
</dbReference>
<dbReference type="STRING" id="1384056.N787_02165"/>
<accession>A0A091BS24</accession>
<dbReference type="InterPro" id="IPR015943">
    <property type="entry name" value="WD40/YVTN_repeat-like_dom_sf"/>
</dbReference>
<dbReference type="InterPro" id="IPR050469">
    <property type="entry name" value="Diguanylate_Cyclase"/>
</dbReference>
<dbReference type="PROSITE" id="PS50887">
    <property type="entry name" value="GGDEF"/>
    <property type="match status" value="1"/>
</dbReference>
<dbReference type="AlphaFoldDB" id="A0A091BS24"/>
<sequence>MFLAGALALATASAIEPRPPFLSLERYGLDEGLSQLSVTSIVQDDTGFLWIGTQEGLNRFDGQRFVVQRRQPDQAAGPVSSSVDTLAHDGRGRLWIGTNDAGLEVLDLRTGQRLRLGTDQGLSHPTVGDVLVDGDAGAWIGTERGIDYVDAAISGAKTLAVDVRMIAMARAAGEPYALGADCRLWRLWPERIDPLPPLADGLAGCVALKGSAEGLWLAMASGEVMLASPGGHLLQRFAPAAITPAGASVTSLLQRPGGELLLGHDDGTVLRLDVRGDGAAQRLEFDQRIHGAIQVLTQDRDGVLWIGTHTRGLFRGRPLSAAIRRDLVTPGDLAAWPVRSVRSVWRRDGVELVGTDAGLAWRPAPDAPWRSVPELGNTSIRAIAAAADDGWWLGTHRGLWRMDSEGNARPHSPLPDPRVTDLLVEGADVWIATRGGLAHVRDGVLTTAGVPAELAGEFLTSLMRDVRGRLWIGSNERGLYRLWPDGRLEHLHPGNGRLPHNSVWSLHAGPDAYWVGTFAGGLLRLGRDDDAVRAFTSADGLSNDVVYRILPDRRGRLWLSTNNGLNVLDPASGVIQPLGPGDGLGNREYNSGAGWVDAEGRLFFGGTEGLDVVDPEALDFTSPPATPVVAGLQVIGVRGGGTPVPEGRRFDTLYADRVAMDPRDAVLAVDLVAIDFSAPAAARLRYRLGGIHDDWVRTRGPQAELMLSHLAPGDYPLELSAAGRDGRFGPPRTLVLEVPPPIWRHPLAYLGYALLGCALLAWGYSRIGARAREREARIALLNRTVAERTAELERANLQLQANNRELEVATRTDPLTHVSNRRDLQQWLSREGLQIVREAAAGEGRGGLVFFMVDIDDFKAVNDQHGHPVGDEVLVAFAARLSSLSRGHDVVVRWGGEEFLWMLRELHMHDAPAVAERIRRVIADQPFVLPAGLTLSITCSIGFAPWPFSARHAVVGDWEQSVALADRALYAAKAAGKNAWVGLAPGEALGPMGLEALLMGQAPDALAPGSVRVLHSTPTAPRFPAR</sequence>
<proteinExistence type="predicted"/>
<evidence type="ECO:0000313" key="6">
    <source>
        <dbReference type="Proteomes" id="UP000029393"/>
    </source>
</evidence>
<dbReference type="EMBL" id="AVCK01000012">
    <property type="protein sequence ID" value="KFN47130.1"/>
    <property type="molecule type" value="Genomic_DNA"/>
</dbReference>
<dbReference type="InterPro" id="IPR013783">
    <property type="entry name" value="Ig-like_fold"/>
</dbReference>
<dbReference type="Gene3D" id="3.30.70.270">
    <property type="match status" value="1"/>
</dbReference>
<dbReference type="GO" id="GO:0052621">
    <property type="term" value="F:diguanylate cyclase activity"/>
    <property type="evidence" value="ECO:0007669"/>
    <property type="project" value="UniProtKB-EC"/>
</dbReference>
<name>A0A091BS24_9GAMM</name>